<dbReference type="GO" id="GO:0005665">
    <property type="term" value="C:RNA polymerase II, core complex"/>
    <property type="evidence" value="ECO:0007669"/>
    <property type="project" value="TreeGrafter"/>
</dbReference>
<dbReference type="Gene3D" id="3.90.940.10">
    <property type="match status" value="1"/>
</dbReference>
<dbReference type="PANTHER" id="PTHR47227">
    <property type="entry name" value="DNA-DIRECTED RNA POLYMERASE SUBUNIT K"/>
    <property type="match status" value="1"/>
</dbReference>
<evidence type="ECO:0008006" key="4">
    <source>
        <dbReference type="Google" id="ProtNLM"/>
    </source>
</evidence>
<proteinExistence type="predicted"/>
<dbReference type="AlphaFoldDB" id="A0A6C0HK39"/>
<dbReference type="GO" id="GO:0005736">
    <property type="term" value="C:RNA polymerase I complex"/>
    <property type="evidence" value="ECO:0007669"/>
    <property type="project" value="TreeGrafter"/>
</dbReference>
<accession>A0A6C0HK39</accession>
<dbReference type="GO" id="GO:0042797">
    <property type="term" value="P:tRNA transcription by RNA polymerase III"/>
    <property type="evidence" value="ECO:0007669"/>
    <property type="project" value="TreeGrafter"/>
</dbReference>
<dbReference type="InterPro" id="IPR006111">
    <property type="entry name" value="Rpo6/Rpb6"/>
</dbReference>
<dbReference type="GO" id="GO:0003677">
    <property type="term" value="F:DNA binding"/>
    <property type="evidence" value="ECO:0007669"/>
    <property type="project" value="InterPro"/>
</dbReference>
<dbReference type="SUPFAM" id="SSF63562">
    <property type="entry name" value="RPB6/omega subunit-like"/>
    <property type="match status" value="1"/>
</dbReference>
<evidence type="ECO:0000313" key="3">
    <source>
        <dbReference type="EMBL" id="QHT81031.1"/>
    </source>
</evidence>
<protein>
    <recommendedName>
        <fullName evidence="4">DNA-directed RNA polymerase</fullName>
    </recommendedName>
</protein>
<name>A0A6C0HK39_9ZZZZ</name>
<evidence type="ECO:0000256" key="1">
    <source>
        <dbReference type="ARBA" id="ARBA00022478"/>
    </source>
</evidence>
<dbReference type="InterPro" id="IPR036161">
    <property type="entry name" value="RPB6/omega-like_sf"/>
</dbReference>
<dbReference type="GO" id="GO:0006366">
    <property type="term" value="P:transcription by RNA polymerase II"/>
    <property type="evidence" value="ECO:0007669"/>
    <property type="project" value="TreeGrafter"/>
</dbReference>
<dbReference type="PANTHER" id="PTHR47227:SF5">
    <property type="entry name" value="DNA-DIRECTED RNA POLYMERASES I, II, AND III SUBUNIT RPABC2"/>
    <property type="match status" value="1"/>
</dbReference>
<dbReference type="GO" id="GO:0005666">
    <property type="term" value="C:RNA polymerase III complex"/>
    <property type="evidence" value="ECO:0007669"/>
    <property type="project" value="TreeGrafter"/>
</dbReference>
<dbReference type="GO" id="GO:0003899">
    <property type="term" value="F:DNA-directed RNA polymerase activity"/>
    <property type="evidence" value="ECO:0007669"/>
    <property type="project" value="InterPro"/>
</dbReference>
<keyword evidence="1" id="KW-0240">DNA-directed RNA polymerase</keyword>
<dbReference type="PIRSF" id="PIRSF000778">
    <property type="entry name" value="RpoK/RPB6"/>
    <property type="match status" value="1"/>
</dbReference>
<keyword evidence="2" id="KW-0804">Transcription</keyword>
<sequence length="101" mass="11846">MISSDFIQRDDVIESQKAPRITAPYFSKYEYTALIGIRAQQLADGGTPFVNIQEFNRDDPRFIWKVAERELLEQKLPFVLRRKLPDGSSEYWGVHELELAW</sequence>
<evidence type="ECO:0000256" key="2">
    <source>
        <dbReference type="ARBA" id="ARBA00023163"/>
    </source>
</evidence>
<dbReference type="GO" id="GO:0006360">
    <property type="term" value="P:transcription by RNA polymerase I"/>
    <property type="evidence" value="ECO:0007669"/>
    <property type="project" value="TreeGrafter"/>
</dbReference>
<dbReference type="EMBL" id="MN739976">
    <property type="protein sequence ID" value="QHT81031.1"/>
    <property type="molecule type" value="Genomic_DNA"/>
</dbReference>
<reference evidence="3" key="1">
    <citation type="journal article" date="2020" name="Nature">
        <title>Giant virus diversity and host interactions through global metagenomics.</title>
        <authorList>
            <person name="Schulz F."/>
            <person name="Roux S."/>
            <person name="Paez-Espino D."/>
            <person name="Jungbluth S."/>
            <person name="Walsh D.A."/>
            <person name="Denef V.J."/>
            <person name="McMahon K.D."/>
            <person name="Konstantinidis K.T."/>
            <person name="Eloe-Fadrosh E.A."/>
            <person name="Kyrpides N.C."/>
            <person name="Woyke T."/>
        </authorList>
    </citation>
    <scope>NUCLEOTIDE SEQUENCE</scope>
    <source>
        <strain evidence="3">GVMAG-M-3300023184-135</strain>
    </source>
</reference>
<organism evidence="3">
    <name type="scientific">viral metagenome</name>
    <dbReference type="NCBI Taxonomy" id="1070528"/>
    <lineage>
        <taxon>unclassified sequences</taxon>
        <taxon>metagenomes</taxon>
        <taxon>organismal metagenomes</taxon>
    </lineage>
</organism>